<protein>
    <submittedName>
        <fullName evidence="7">OmpA family protein</fullName>
    </submittedName>
</protein>
<dbReference type="PROSITE" id="PS51123">
    <property type="entry name" value="OMPA_2"/>
    <property type="match status" value="1"/>
</dbReference>
<reference evidence="7 8" key="1">
    <citation type="submission" date="2023-04" db="EMBL/GenBank/DDBJ databases">
        <title>A novel bacteria isolated from coastal sediment.</title>
        <authorList>
            <person name="Liu X.-J."/>
            <person name="Du Z.-J."/>
        </authorList>
    </citation>
    <scope>NUCLEOTIDE SEQUENCE [LARGE SCALE GENOMIC DNA]</scope>
    <source>
        <strain evidence="7 8">SDUM461004</strain>
    </source>
</reference>
<gene>
    <name evidence="7" type="ORF">QEH59_16480</name>
</gene>
<dbReference type="PANTHER" id="PTHR30329:SF21">
    <property type="entry name" value="LIPOPROTEIN YIAD-RELATED"/>
    <property type="match status" value="1"/>
</dbReference>
<evidence type="ECO:0000256" key="2">
    <source>
        <dbReference type="ARBA" id="ARBA00023136"/>
    </source>
</evidence>
<organism evidence="7 8">
    <name type="scientific">Thalassobacterium sedimentorum</name>
    <dbReference type="NCBI Taxonomy" id="3041258"/>
    <lineage>
        <taxon>Bacteria</taxon>
        <taxon>Pseudomonadati</taxon>
        <taxon>Verrucomicrobiota</taxon>
        <taxon>Opitutia</taxon>
        <taxon>Puniceicoccales</taxon>
        <taxon>Coraliomargaritaceae</taxon>
        <taxon>Thalassobacterium</taxon>
    </lineage>
</organism>
<dbReference type="EMBL" id="JARXIC010000042">
    <property type="protein sequence ID" value="MDQ8196034.1"/>
    <property type="molecule type" value="Genomic_DNA"/>
</dbReference>
<dbReference type="InterPro" id="IPR006665">
    <property type="entry name" value="OmpA-like"/>
</dbReference>
<dbReference type="PANTHER" id="PTHR30329">
    <property type="entry name" value="STATOR ELEMENT OF FLAGELLAR MOTOR COMPLEX"/>
    <property type="match status" value="1"/>
</dbReference>
<keyword evidence="3" id="KW-0998">Cell outer membrane</keyword>
<dbReference type="PRINTS" id="PR01021">
    <property type="entry name" value="OMPADOMAIN"/>
</dbReference>
<dbReference type="InterPro" id="IPR050330">
    <property type="entry name" value="Bact_OuterMem_StrucFunc"/>
</dbReference>
<comment type="caution">
    <text evidence="7">The sequence shown here is derived from an EMBL/GenBank/DDBJ whole genome shotgun (WGS) entry which is preliminary data.</text>
</comment>
<keyword evidence="2 4" id="KW-0472">Membrane</keyword>
<evidence type="ECO:0000313" key="8">
    <source>
        <dbReference type="Proteomes" id="UP001243717"/>
    </source>
</evidence>
<comment type="subcellular location">
    <subcellularLocation>
        <location evidence="1">Cell outer membrane</location>
    </subcellularLocation>
</comment>
<keyword evidence="8" id="KW-1185">Reference proteome</keyword>
<dbReference type="CDD" id="cd07185">
    <property type="entry name" value="OmpA_C-like"/>
    <property type="match status" value="1"/>
</dbReference>
<feature type="domain" description="OmpA-like" evidence="6">
    <location>
        <begin position="84"/>
        <end position="199"/>
    </location>
</feature>
<feature type="chain" id="PRO_5046549874" evidence="5">
    <location>
        <begin position="27"/>
        <end position="199"/>
    </location>
</feature>
<dbReference type="Pfam" id="PF00691">
    <property type="entry name" value="OmpA"/>
    <property type="match status" value="1"/>
</dbReference>
<dbReference type="Gene3D" id="3.30.1330.60">
    <property type="entry name" value="OmpA-like domain"/>
    <property type="match status" value="1"/>
</dbReference>
<dbReference type="InterPro" id="IPR036737">
    <property type="entry name" value="OmpA-like_sf"/>
</dbReference>
<proteinExistence type="predicted"/>
<evidence type="ECO:0000259" key="6">
    <source>
        <dbReference type="PROSITE" id="PS51123"/>
    </source>
</evidence>
<evidence type="ECO:0000256" key="5">
    <source>
        <dbReference type="SAM" id="SignalP"/>
    </source>
</evidence>
<sequence>MNKTARTFLTLLLAVCLLPACTRKQAPSQYGNQTGTGNSGLNGTSDYGGDYIPEGSFDLSLDDSANGGLIAREGNGIENGMYEGFTMVEGVLPSVYFDFDSSSVAASERAKLQQAADYLQQNSGYHILIEGHCDWYGTSEYNLALGDRRASSISDYLGTLGITPLRVEKLSKGSLEATSGLSKSQSSQDRRADLILLKK</sequence>
<evidence type="ECO:0000256" key="3">
    <source>
        <dbReference type="ARBA" id="ARBA00023237"/>
    </source>
</evidence>
<name>A0ABU1AMR5_9BACT</name>
<feature type="signal peptide" evidence="5">
    <location>
        <begin position="1"/>
        <end position="26"/>
    </location>
</feature>
<dbReference type="SUPFAM" id="SSF103088">
    <property type="entry name" value="OmpA-like"/>
    <property type="match status" value="1"/>
</dbReference>
<evidence type="ECO:0000256" key="4">
    <source>
        <dbReference type="PROSITE-ProRule" id="PRU00473"/>
    </source>
</evidence>
<evidence type="ECO:0000256" key="1">
    <source>
        <dbReference type="ARBA" id="ARBA00004442"/>
    </source>
</evidence>
<dbReference type="InterPro" id="IPR006664">
    <property type="entry name" value="OMP_bac"/>
</dbReference>
<keyword evidence="5" id="KW-0732">Signal</keyword>
<dbReference type="Proteomes" id="UP001243717">
    <property type="component" value="Unassembled WGS sequence"/>
</dbReference>
<evidence type="ECO:0000313" key="7">
    <source>
        <dbReference type="EMBL" id="MDQ8196034.1"/>
    </source>
</evidence>
<accession>A0ABU1AMR5</accession>